<keyword evidence="6" id="KW-0464">Manganese</keyword>
<dbReference type="Proteomes" id="UP001165685">
    <property type="component" value="Unassembled WGS sequence"/>
</dbReference>
<dbReference type="PANTHER" id="PTHR12318">
    <property type="entry name" value="TESTOSTERONE-REGULATED PROTEIN RP2"/>
    <property type="match status" value="1"/>
</dbReference>
<comment type="cofactor">
    <cofactor evidence="1">
        <name>Mn(2+)</name>
        <dbReference type="ChEBI" id="CHEBI:29035"/>
    </cofactor>
</comment>
<evidence type="ECO:0000256" key="5">
    <source>
        <dbReference type="ARBA" id="ARBA00022842"/>
    </source>
</evidence>
<evidence type="ECO:0000256" key="3">
    <source>
        <dbReference type="ARBA" id="ARBA00022723"/>
    </source>
</evidence>
<dbReference type="CDD" id="cd18870">
    <property type="entry name" value="NUDIX_AcylCoAdiphos_Nudt19"/>
    <property type="match status" value="1"/>
</dbReference>
<keyword evidence="9" id="KW-1185">Reference proteome</keyword>
<keyword evidence="5" id="KW-0460">Magnesium</keyword>
<proteinExistence type="predicted"/>
<evidence type="ECO:0000256" key="6">
    <source>
        <dbReference type="ARBA" id="ARBA00023211"/>
    </source>
</evidence>
<dbReference type="InterPro" id="IPR000086">
    <property type="entry name" value="NUDIX_hydrolase_dom"/>
</dbReference>
<accession>A0ABT4TQ74</accession>
<feature type="domain" description="Nudix hydrolase" evidence="7">
    <location>
        <begin position="7"/>
        <end position="211"/>
    </location>
</feature>
<dbReference type="EMBL" id="JAQFWP010000041">
    <property type="protein sequence ID" value="MDA2806838.1"/>
    <property type="molecule type" value="Genomic_DNA"/>
</dbReference>
<sequence>MTTRPVRPRDAATVMLVRDAPGGVEVYMLRRAPSMPFAPGAYAFPGGRVDERDADRDVRWAGPPPGAWARTLDTGERKARALVCAAVRETFEESGVLLAGPSEDGVVDDTRGADWEADRAALVDRTLSFAEMLGRRGLVLRTDLLNAWSQWITPAPEPRRFDTRFFAAELPAGQQARDVGGEADRRAWMPPGEAVRLWRSGDIAMLPPTVSTCMDLEAAGAVAAVMAAERAIAPIEPVLEEVGGETRIVVPEGVVYPRGEVR</sequence>
<evidence type="ECO:0000256" key="4">
    <source>
        <dbReference type="ARBA" id="ARBA00022801"/>
    </source>
</evidence>
<comment type="cofactor">
    <cofactor evidence="2">
        <name>Mg(2+)</name>
        <dbReference type="ChEBI" id="CHEBI:18420"/>
    </cofactor>
</comment>
<gene>
    <name evidence="8" type="ORF">O4U47_20190</name>
</gene>
<evidence type="ECO:0000313" key="8">
    <source>
        <dbReference type="EMBL" id="MDA2806838.1"/>
    </source>
</evidence>
<dbReference type="PANTHER" id="PTHR12318:SF0">
    <property type="entry name" value="ACYL-COENZYME A DIPHOSPHATASE NUDT19"/>
    <property type="match status" value="1"/>
</dbReference>
<dbReference type="Gene3D" id="3.90.79.10">
    <property type="entry name" value="Nucleoside Triphosphate Pyrophosphohydrolase"/>
    <property type="match status" value="1"/>
</dbReference>
<dbReference type="GO" id="GO:0016787">
    <property type="term" value="F:hydrolase activity"/>
    <property type="evidence" value="ECO:0007669"/>
    <property type="project" value="UniProtKB-KW"/>
</dbReference>
<organism evidence="8 9">
    <name type="scientific">Nocardiopsis suaedae</name>
    <dbReference type="NCBI Taxonomy" id="3018444"/>
    <lineage>
        <taxon>Bacteria</taxon>
        <taxon>Bacillati</taxon>
        <taxon>Actinomycetota</taxon>
        <taxon>Actinomycetes</taxon>
        <taxon>Streptosporangiales</taxon>
        <taxon>Nocardiopsidaceae</taxon>
        <taxon>Nocardiopsis</taxon>
    </lineage>
</organism>
<dbReference type="PROSITE" id="PS51462">
    <property type="entry name" value="NUDIX"/>
    <property type="match status" value="1"/>
</dbReference>
<protein>
    <submittedName>
        <fullName evidence="8">NUDIX hydrolase</fullName>
    </submittedName>
</protein>
<keyword evidence="4 8" id="KW-0378">Hydrolase</keyword>
<evidence type="ECO:0000313" key="9">
    <source>
        <dbReference type="Proteomes" id="UP001165685"/>
    </source>
</evidence>
<dbReference type="InterPro" id="IPR015797">
    <property type="entry name" value="NUDIX_hydrolase-like_dom_sf"/>
</dbReference>
<reference evidence="8" key="1">
    <citation type="submission" date="2023-01" db="EMBL/GenBank/DDBJ databases">
        <title>Draft genome sequence of Nocardiopsis sp. LSu2-4 isolated from halophytes.</title>
        <authorList>
            <person name="Duangmal K."/>
            <person name="Chantavorakit T."/>
        </authorList>
    </citation>
    <scope>NUCLEOTIDE SEQUENCE</scope>
    <source>
        <strain evidence="8">LSu2-4</strain>
    </source>
</reference>
<comment type="caution">
    <text evidence="8">The sequence shown here is derived from an EMBL/GenBank/DDBJ whole genome shotgun (WGS) entry which is preliminary data.</text>
</comment>
<evidence type="ECO:0000256" key="1">
    <source>
        <dbReference type="ARBA" id="ARBA00001936"/>
    </source>
</evidence>
<evidence type="ECO:0000259" key="7">
    <source>
        <dbReference type="PROSITE" id="PS51462"/>
    </source>
</evidence>
<dbReference type="RefSeq" id="WP_270679469.1">
    <property type="nucleotide sequence ID" value="NZ_JAQFWP010000041.1"/>
</dbReference>
<evidence type="ECO:0000256" key="2">
    <source>
        <dbReference type="ARBA" id="ARBA00001946"/>
    </source>
</evidence>
<name>A0ABT4TQ74_9ACTN</name>
<dbReference type="InterPro" id="IPR039121">
    <property type="entry name" value="NUDT19"/>
</dbReference>
<keyword evidence="3" id="KW-0479">Metal-binding</keyword>
<dbReference type="SUPFAM" id="SSF55811">
    <property type="entry name" value="Nudix"/>
    <property type="match status" value="1"/>
</dbReference>